<dbReference type="GO" id="GO:0016705">
    <property type="term" value="F:oxidoreductase activity, acting on paired donors, with incorporation or reduction of molecular oxygen"/>
    <property type="evidence" value="ECO:0007669"/>
    <property type="project" value="InterPro"/>
</dbReference>
<dbReference type="EMBL" id="MVIM01000014">
    <property type="protein sequence ID" value="ORB62700.1"/>
    <property type="molecule type" value="Genomic_DNA"/>
</dbReference>
<organism evidence="1 2">
    <name type="scientific">Mycolicibacterium tusciae</name>
    <dbReference type="NCBI Taxonomy" id="75922"/>
    <lineage>
        <taxon>Bacteria</taxon>
        <taxon>Bacillati</taxon>
        <taxon>Actinomycetota</taxon>
        <taxon>Actinomycetes</taxon>
        <taxon>Mycobacteriales</taxon>
        <taxon>Mycobacteriaceae</taxon>
        <taxon>Mycolicibacterium</taxon>
    </lineage>
</organism>
<dbReference type="InterPro" id="IPR019922">
    <property type="entry name" value="Lucif-like_OxRdatse_MSMEG_4141"/>
</dbReference>
<protein>
    <submittedName>
        <fullName evidence="1">LLM class F420-dependent oxidoreductase</fullName>
    </submittedName>
</protein>
<dbReference type="OrthoDB" id="4760590at2"/>
<comment type="caution">
    <text evidence="1">The sequence shown here is derived from an EMBL/GenBank/DDBJ whole genome shotgun (WGS) entry which is preliminary data.</text>
</comment>
<evidence type="ECO:0000313" key="2">
    <source>
        <dbReference type="Proteomes" id="UP000192411"/>
    </source>
</evidence>
<evidence type="ECO:0000313" key="1">
    <source>
        <dbReference type="EMBL" id="ORB62700.1"/>
    </source>
</evidence>
<reference evidence="1 2" key="1">
    <citation type="submission" date="2017-02" db="EMBL/GenBank/DDBJ databases">
        <title>The new phylogeny of genus Mycobacterium.</title>
        <authorList>
            <person name="Tortoli E."/>
            <person name="Trovato A."/>
            <person name="Cirillo D.M."/>
        </authorList>
    </citation>
    <scope>NUCLEOTIDE SEQUENCE [LARGE SCALE GENOMIC DNA]</scope>
    <source>
        <strain evidence="1 2">DSM 44338</strain>
    </source>
</reference>
<name>A0A1X0JJA4_9MYCO</name>
<dbReference type="RefSeq" id="WP_083127925.1">
    <property type="nucleotide sequence ID" value="NZ_MVIM01000014.1"/>
</dbReference>
<dbReference type="NCBIfam" id="TIGR03620">
    <property type="entry name" value="F420_MSMEG_4141"/>
    <property type="match status" value="1"/>
</dbReference>
<accession>A0A1X0JJA4</accession>
<dbReference type="Proteomes" id="UP000192411">
    <property type="component" value="Unassembled WGS sequence"/>
</dbReference>
<keyword evidence="2" id="KW-1185">Reference proteome</keyword>
<dbReference type="Gene3D" id="3.20.20.30">
    <property type="entry name" value="Luciferase-like domain"/>
    <property type="match status" value="1"/>
</dbReference>
<gene>
    <name evidence="1" type="ORF">BST47_22135</name>
</gene>
<dbReference type="AlphaFoldDB" id="A0A1X0JJA4"/>
<sequence>MTTLGPIGLASGYPYTDDSTVVADEARHAESLGFSTLWRSGNLTMVDAAVRATDAILVATGIIPVSVVPAADVIATYTALAEDHSGRFIVGLGGARNAHPLATLSAYLDQLDGAGIPADSRILAALGPRMLALSRDRAGGAYPFLVTPSYVAAARQMLGDARHLAVLLMVIPVTDREQARSAAAEPLRFLTKVGGYRRNLLRLGFSETDIDEVSDQLLDNITAWGDVESIASRVAQYREEGADQVVLRILGVDDLAAWRVRLAEALIHAG</sequence>
<dbReference type="InterPro" id="IPR036661">
    <property type="entry name" value="Luciferase-like_sf"/>
</dbReference>
<dbReference type="SUPFAM" id="SSF51679">
    <property type="entry name" value="Bacterial luciferase-like"/>
    <property type="match status" value="1"/>
</dbReference>
<proteinExistence type="predicted"/>
<dbReference type="STRING" id="75922.BST47_22135"/>